<name>A0A933S534_RHOPL</name>
<dbReference type="AlphaFoldDB" id="A0A933S534"/>
<evidence type="ECO:0000256" key="1">
    <source>
        <dbReference type="SAM" id="MobiDB-lite"/>
    </source>
</evidence>
<protein>
    <submittedName>
        <fullName evidence="2">Uncharacterized protein</fullName>
    </submittedName>
</protein>
<reference evidence="2" key="1">
    <citation type="submission" date="2020-07" db="EMBL/GenBank/DDBJ databases">
        <title>Huge and variable diversity of episymbiotic CPR bacteria and DPANN archaea in groundwater ecosystems.</title>
        <authorList>
            <person name="He C.Y."/>
            <person name="Keren R."/>
            <person name="Whittaker M."/>
            <person name="Farag I.F."/>
            <person name="Doudna J."/>
            <person name="Cate J.H.D."/>
            <person name="Banfield J.F."/>
        </authorList>
    </citation>
    <scope>NUCLEOTIDE SEQUENCE</scope>
    <source>
        <strain evidence="2">NC_groundwater_1818_Pr3_B-0.1um_66_35</strain>
    </source>
</reference>
<comment type="caution">
    <text evidence="2">The sequence shown here is derived from an EMBL/GenBank/DDBJ whole genome shotgun (WGS) entry which is preliminary data.</text>
</comment>
<accession>A0A933S534</accession>
<gene>
    <name evidence="2" type="ORF">HZA66_24830</name>
</gene>
<dbReference type="Proteomes" id="UP000782519">
    <property type="component" value="Unassembled WGS sequence"/>
</dbReference>
<organism evidence="2 3">
    <name type="scientific">Rhodopseudomonas palustris</name>
    <dbReference type="NCBI Taxonomy" id="1076"/>
    <lineage>
        <taxon>Bacteria</taxon>
        <taxon>Pseudomonadati</taxon>
        <taxon>Pseudomonadota</taxon>
        <taxon>Alphaproteobacteria</taxon>
        <taxon>Hyphomicrobiales</taxon>
        <taxon>Nitrobacteraceae</taxon>
        <taxon>Rhodopseudomonas</taxon>
    </lineage>
</organism>
<evidence type="ECO:0000313" key="3">
    <source>
        <dbReference type="Proteomes" id="UP000782519"/>
    </source>
</evidence>
<evidence type="ECO:0000313" key="2">
    <source>
        <dbReference type="EMBL" id="MBI5132677.1"/>
    </source>
</evidence>
<proteinExistence type="predicted"/>
<feature type="region of interest" description="Disordered" evidence="1">
    <location>
        <begin position="170"/>
        <end position="190"/>
    </location>
</feature>
<sequence length="190" mass="21074">MTTAEHFAELGDVTTIEAEFRHDVGLELEDFPVPHGSDIRAVTPSNSQSLRPQFDRRPAKYPVHPDLWRAISSTPYGREAIARLEEALSPEAPDREKEAARLHEVAGVDTPIADLIEAILGRASNPKHTSAEKFPDEIPGPRSWTPWQLLRARYDASTICISKQWNLPTKSNGNVVRPSNSCFNSPGQKG</sequence>
<dbReference type="EMBL" id="JACRJB010000068">
    <property type="protein sequence ID" value="MBI5132677.1"/>
    <property type="molecule type" value="Genomic_DNA"/>
</dbReference>